<dbReference type="GO" id="GO:0005737">
    <property type="term" value="C:cytoplasm"/>
    <property type="evidence" value="ECO:0007669"/>
    <property type="project" value="TreeGrafter"/>
</dbReference>
<evidence type="ECO:0000256" key="2">
    <source>
        <dbReference type="ARBA" id="ARBA00022723"/>
    </source>
</evidence>
<dbReference type="Pfam" id="PF01412">
    <property type="entry name" value="ArfGap"/>
    <property type="match status" value="1"/>
</dbReference>
<name>A0A7S1URI9_9STRA</name>
<dbReference type="SUPFAM" id="SSF57863">
    <property type="entry name" value="ArfGap/RecO-like zinc finger"/>
    <property type="match status" value="1"/>
</dbReference>
<dbReference type="GO" id="GO:0008270">
    <property type="term" value="F:zinc ion binding"/>
    <property type="evidence" value="ECO:0007669"/>
    <property type="project" value="UniProtKB-KW"/>
</dbReference>
<protein>
    <recommendedName>
        <fullName evidence="7">Arf-GAP domain-containing protein</fullName>
    </recommendedName>
</protein>
<feature type="compositionally biased region" description="Pro residues" evidence="6">
    <location>
        <begin position="221"/>
        <end position="231"/>
    </location>
</feature>
<accession>A0A7S1URI9</accession>
<dbReference type="InterPro" id="IPR038508">
    <property type="entry name" value="ArfGAP_dom_sf"/>
</dbReference>
<keyword evidence="3 5" id="KW-0863">Zinc-finger</keyword>
<evidence type="ECO:0000256" key="4">
    <source>
        <dbReference type="ARBA" id="ARBA00022833"/>
    </source>
</evidence>
<evidence type="ECO:0000256" key="6">
    <source>
        <dbReference type="SAM" id="MobiDB-lite"/>
    </source>
</evidence>
<feature type="region of interest" description="Disordered" evidence="6">
    <location>
        <begin position="422"/>
        <end position="461"/>
    </location>
</feature>
<dbReference type="GO" id="GO:0005096">
    <property type="term" value="F:GTPase activator activity"/>
    <property type="evidence" value="ECO:0007669"/>
    <property type="project" value="UniProtKB-KW"/>
</dbReference>
<dbReference type="InterPro" id="IPR037278">
    <property type="entry name" value="ARFGAP/RecO"/>
</dbReference>
<dbReference type="PANTHER" id="PTHR45705:SF1">
    <property type="entry name" value="FI20236P1"/>
    <property type="match status" value="1"/>
</dbReference>
<organism evidence="8">
    <name type="scientific">Grammatophora oceanica</name>
    <dbReference type="NCBI Taxonomy" id="210454"/>
    <lineage>
        <taxon>Eukaryota</taxon>
        <taxon>Sar</taxon>
        <taxon>Stramenopiles</taxon>
        <taxon>Ochrophyta</taxon>
        <taxon>Bacillariophyta</taxon>
        <taxon>Fragilariophyceae</taxon>
        <taxon>Fragilariophycidae</taxon>
        <taxon>Rhabdonematales</taxon>
        <taxon>Grammatophoraceae</taxon>
        <taxon>Grammatophora</taxon>
    </lineage>
</organism>
<evidence type="ECO:0000313" key="8">
    <source>
        <dbReference type="EMBL" id="CAD9274722.1"/>
    </source>
</evidence>
<dbReference type="InterPro" id="IPR001164">
    <property type="entry name" value="ArfGAP_dom"/>
</dbReference>
<reference evidence="8" key="1">
    <citation type="submission" date="2021-01" db="EMBL/GenBank/DDBJ databases">
        <authorList>
            <person name="Corre E."/>
            <person name="Pelletier E."/>
            <person name="Niang G."/>
            <person name="Scheremetjew M."/>
            <person name="Finn R."/>
            <person name="Kale V."/>
            <person name="Holt S."/>
            <person name="Cochrane G."/>
            <person name="Meng A."/>
            <person name="Brown T."/>
            <person name="Cohen L."/>
        </authorList>
    </citation>
    <scope>NUCLEOTIDE SEQUENCE</scope>
    <source>
        <strain evidence="8">CCMP 410</strain>
    </source>
</reference>
<gene>
    <name evidence="8" type="ORF">GOCE00092_LOCUS3630</name>
</gene>
<evidence type="ECO:0000256" key="5">
    <source>
        <dbReference type="PROSITE-ProRule" id="PRU00288"/>
    </source>
</evidence>
<evidence type="ECO:0000256" key="1">
    <source>
        <dbReference type="ARBA" id="ARBA00022468"/>
    </source>
</evidence>
<keyword evidence="2" id="KW-0479">Metal-binding</keyword>
<dbReference type="CDD" id="cd08204">
    <property type="entry name" value="ArfGap"/>
    <property type="match status" value="1"/>
</dbReference>
<feature type="compositionally biased region" description="Low complexity" evidence="6">
    <location>
        <begin position="250"/>
        <end position="269"/>
    </location>
</feature>
<dbReference type="InterPro" id="IPR051718">
    <property type="entry name" value="ARF_GTPase-activating"/>
</dbReference>
<evidence type="ECO:0000256" key="3">
    <source>
        <dbReference type="ARBA" id="ARBA00022771"/>
    </source>
</evidence>
<dbReference type="EMBL" id="HBGK01006957">
    <property type="protein sequence ID" value="CAD9274722.1"/>
    <property type="molecule type" value="Transcribed_RNA"/>
</dbReference>
<dbReference type="PRINTS" id="PR00405">
    <property type="entry name" value="REVINTRACTNG"/>
</dbReference>
<sequence>MSSQSALKKRLKVLMNKPENQQCVDCPEKQPRWASLIKVPGAPPGTPAIGAFMCLECSGSHRRLGVHIAFVRSVNLDSWKEKEVQSMERGGNRRVNQIFEAHLARSGVRKPAQTANGQQRERYIRDKYERRKFYDPSAWENLEYSSEEEEPAPRKRSTKSTSTKPVIAPRAPSAAAQRRLASRQARLDASAPAPAPVARKTAAPKPAEPTMDLLDFSSAPTAPPAGPPAPSPAAQQETLDLFANMSVSNAPSAPQQQPTASAAPAQPATKSNDDIMSLFQSASPVGNGMPVMAPGMNQAFVQQNQLPQMQQPQMQQQMQQQQQQQPQMNMGAMQNGMAGMTPQQMQMQQQMMMQQMMMMQQQAAMQQQRGGNAAAQMNPMMYQQANMAGMQQQQMPQQTAGMNQMNMRGMPGASNVNQMGGFGGPAMGGQAMGTQQQQQPSPKMTTKEDPFASLGATNRFR</sequence>
<dbReference type="AlphaFoldDB" id="A0A7S1URI9"/>
<dbReference type="PROSITE" id="PS50115">
    <property type="entry name" value="ARFGAP"/>
    <property type="match status" value="1"/>
</dbReference>
<dbReference type="PANTHER" id="PTHR45705">
    <property type="entry name" value="FI20236P1"/>
    <property type="match status" value="1"/>
</dbReference>
<feature type="region of interest" description="Disordered" evidence="6">
    <location>
        <begin position="248"/>
        <end position="270"/>
    </location>
</feature>
<feature type="region of interest" description="Disordered" evidence="6">
    <location>
        <begin position="143"/>
        <end position="234"/>
    </location>
</feature>
<feature type="compositionally biased region" description="Gly residues" evidence="6">
    <location>
        <begin position="422"/>
        <end position="431"/>
    </location>
</feature>
<proteinExistence type="predicted"/>
<dbReference type="Gene3D" id="1.10.220.150">
    <property type="entry name" value="Arf GTPase activating protein"/>
    <property type="match status" value="1"/>
</dbReference>
<feature type="domain" description="Arf-GAP" evidence="7">
    <location>
        <begin position="8"/>
        <end position="141"/>
    </location>
</feature>
<keyword evidence="4" id="KW-0862">Zinc</keyword>
<evidence type="ECO:0000259" key="7">
    <source>
        <dbReference type="PROSITE" id="PS50115"/>
    </source>
</evidence>
<dbReference type="FunFam" id="1.10.220.150:FF:000009">
    <property type="entry name" value="stromal membrane-associated protein 1 isoform X1"/>
    <property type="match status" value="1"/>
</dbReference>
<keyword evidence="1" id="KW-0343">GTPase activation</keyword>
<feature type="compositionally biased region" description="Low complexity" evidence="6">
    <location>
        <begin position="168"/>
        <end position="191"/>
    </location>
</feature>
<dbReference type="SMART" id="SM00105">
    <property type="entry name" value="ArfGap"/>
    <property type="match status" value="1"/>
</dbReference>